<evidence type="ECO:0000313" key="2">
    <source>
        <dbReference type="Proteomes" id="UP000190648"/>
    </source>
</evidence>
<sequence>MKSLRKTLTNNLECLTNYAQLLLNEECKYRAKQRQEISFDWEVFLQGLMEKLVGCFILLFPRCKKEHILLLILSALQYLMSRTF</sequence>
<name>A0A1V4K9B8_PATFA</name>
<evidence type="ECO:0000313" key="1">
    <source>
        <dbReference type="EMBL" id="OPJ80985.1"/>
    </source>
</evidence>
<organism evidence="1 2">
    <name type="scientific">Patagioenas fasciata monilis</name>
    <dbReference type="NCBI Taxonomy" id="372326"/>
    <lineage>
        <taxon>Eukaryota</taxon>
        <taxon>Metazoa</taxon>
        <taxon>Chordata</taxon>
        <taxon>Craniata</taxon>
        <taxon>Vertebrata</taxon>
        <taxon>Euteleostomi</taxon>
        <taxon>Archelosauria</taxon>
        <taxon>Archosauria</taxon>
        <taxon>Dinosauria</taxon>
        <taxon>Saurischia</taxon>
        <taxon>Theropoda</taxon>
        <taxon>Coelurosauria</taxon>
        <taxon>Aves</taxon>
        <taxon>Neognathae</taxon>
        <taxon>Neoaves</taxon>
        <taxon>Columbimorphae</taxon>
        <taxon>Columbiformes</taxon>
        <taxon>Columbidae</taxon>
        <taxon>Patagioenas</taxon>
    </lineage>
</organism>
<protein>
    <submittedName>
        <fullName evidence="1">Uncharacterized protein</fullName>
    </submittedName>
</protein>
<comment type="caution">
    <text evidence="1">The sequence shown here is derived from an EMBL/GenBank/DDBJ whole genome shotgun (WGS) entry which is preliminary data.</text>
</comment>
<dbReference type="Proteomes" id="UP000190648">
    <property type="component" value="Unassembled WGS sequence"/>
</dbReference>
<dbReference type="AlphaFoldDB" id="A0A1V4K9B8"/>
<accession>A0A1V4K9B8</accession>
<keyword evidence="2" id="KW-1185">Reference proteome</keyword>
<reference evidence="1 2" key="1">
    <citation type="submission" date="2016-02" db="EMBL/GenBank/DDBJ databases">
        <title>Band-tailed pigeon sequencing and assembly.</title>
        <authorList>
            <person name="Soares A.E."/>
            <person name="Novak B.J."/>
            <person name="Rice E.S."/>
            <person name="O'Connell B."/>
            <person name="Chang D."/>
            <person name="Weber S."/>
            <person name="Shapiro B."/>
        </authorList>
    </citation>
    <scope>NUCLEOTIDE SEQUENCE [LARGE SCALE GENOMIC DNA]</scope>
    <source>
        <strain evidence="1">BTP2013</strain>
        <tissue evidence="1">Blood</tissue>
    </source>
</reference>
<proteinExistence type="predicted"/>
<gene>
    <name evidence="1" type="ORF">AV530_004354</name>
</gene>
<dbReference type="EMBL" id="LSYS01004144">
    <property type="protein sequence ID" value="OPJ80985.1"/>
    <property type="molecule type" value="Genomic_DNA"/>
</dbReference>